<accession>M1VH41</accession>
<dbReference type="InterPro" id="IPR027417">
    <property type="entry name" value="P-loop_NTPase"/>
</dbReference>
<evidence type="ECO:0000256" key="1">
    <source>
        <dbReference type="ARBA" id="ARBA00014334"/>
    </source>
</evidence>
<dbReference type="PANTHER" id="PTHR19211:SF14">
    <property type="entry name" value="ATP-BINDING CASSETTE SUB-FAMILY F MEMBER 1"/>
    <property type="match status" value="1"/>
</dbReference>
<dbReference type="InterPro" id="IPR032781">
    <property type="entry name" value="ABC_tran_Xtn"/>
</dbReference>
<dbReference type="GeneID" id="16993677"/>
<dbReference type="STRING" id="280699.M1VH41"/>
<proteinExistence type="predicted"/>
<reference evidence="7 8" key="1">
    <citation type="journal article" date="2004" name="Nature">
        <title>Genome sequence of the ultrasmall unicellular red alga Cyanidioschyzon merolae 10D.</title>
        <authorList>
            <person name="Matsuzaki M."/>
            <person name="Misumi O."/>
            <person name="Shin-i T."/>
            <person name="Maruyama S."/>
            <person name="Takahara M."/>
            <person name="Miyagishima S."/>
            <person name="Mori T."/>
            <person name="Nishida K."/>
            <person name="Yagisawa F."/>
            <person name="Nishida K."/>
            <person name="Yoshida Y."/>
            <person name="Nishimura Y."/>
            <person name="Nakao S."/>
            <person name="Kobayashi T."/>
            <person name="Momoyama Y."/>
            <person name="Higashiyama T."/>
            <person name="Minoda A."/>
            <person name="Sano M."/>
            <person name="Nomoto H."/>
            <person name="Oishi K."/>
            <person name="Hayashi H."/>
            <person name="Ohta F."/>
            <person name="Nishizaka S."/>
            <person name="Haga S."/>
            <person name="Miura S."/>
            <person name="Morishita T."/>
            <person name="Kabeya Y."/>
            <person name="Terasawa K."/>
            <person name="Suzuki Y."/>
            <person name="Ishii Y."/>
            <person name="Asakawa S."/>
            <person name="Takano H."/>
            <person name="Ohta N."/>
            <person name="Kuroiwa H."/>
            <person name="Tanaka K."/>
            <person name="Shimizu N."/>
            <person name="Sugano S."/>
            <person name="Sato N."/>
            <person name="Nozaki H."/>
            <person name="Ogasawara N."/>
            <person name="Kohara Y."/>
            <person name="Kuroiwa T."/>
        </authorList>
    </citation>
    <scope>NUCLEOTIDE SEQUENCE [LARGE SCALE GENOMIC DNA]</scope>
    <source>
        <strain evidence="7 8">10D</strain>
    </source>
</reference>
<dbReference type="OrthoDB" id="2110130at2759"/>
<keyword evidence="8" id="KW-1185">Reference proteome</keyword>
<dbReference type="Pfam" id="PF00005">
    <property type="entry name" value="ABC_tran"/>
    <property type="match status" value="2"/>
</dbReference>
<evidence type="ECO:0000256" key="4">
    <source>
        <dbReference type="ARBA" id="ARBA00022840"/>
    </source>
</evidence>
<dbReference type="Gene3D" id="3.40.50.300">
    <property type="entry name" value="P-loop containing nucleotide triphosphate hydrolases"/>
    <property type="match status" value="2"/>
</dbReference>
<dbReference type="RefSeq" id="XP_005536414.1">
    <property type="nucleotide sequence ID" value="XM_005536357.1"/>
</dbReference>
<evidence type="ECO:0000259" key="6">
    <source>
        <dbReference type="PROSITE" id="PS50893"/>
    </source>
</evidence>
<dbReference type="KEGG" id="cme:CYME_CMI264C"/>
<dbReference type="GO" id="GO:0005524">
    <property type="term" value="F:ATP binding"/>
    <property type="evidence" value="ECO:0007669"/>
    <property type="project" value="UniProtKB-KW"/>
</dbReference>
<dbReference type="GO" id="GO:0016887">
    <property type="term" value="F:ATP hydrolysis activity"/>
    <property type="evidence" value="ECO:0007669"/>
    <property type="project" value="InterPro"/>
</dbReference>
<dbReference type="SMART" id="SM00382">
    <property type="entry name" value="AAA"/>
    <property type="match status" value="2"/>
</dbReference>
<gene>
    <name evidence="7" type="ORF">CYME_CMI264C</name>
</gene>
<evidence type="ECO:0000256" key="5">
    <source>
        <dbReference type="SAM" id="MobiDB-lite"/>
    </source>
</evidence>
<sequence length="641" mass="71647">MPSKNNSRKFRVKQAQKEQNQVNAVNGGPASEHLVNGINALTVGTGPPGDRRSLLPPPPSEPGEDGYFVERTGPDAATRRSASLDISIEGINLMVGRRELLASATLKLTYGRKYGLVGRNGEGKTQLLCALAHRRLPVPSHIRIAHVEQEVQGDDTKVLDAVLQSDREREYLLYWEKRLLQDQSDWAGEALMEVYERLDELDSDAAETRASMILRGLGFTAEAQQRPTREFSGGWRMRIRLAMALFQQPDLLLLDEANNHLDSVSLLWLAYFLRAWPRTVLMVSHDRWLLNEVAQDTILLHRKRLVYYGGNYDSYLKTRAEQQRHALAVASSQQRRAAELKNFIARFGHGHKKMARQAQSRMKMLQRLESEMIEVDEDDPSLRIEFPAAEYLPPPPCISVNNVGFRYSPDGPMLYRDLNFGLDCDSRVAIIGPNGAGKSTFLKLLAGEIVPTEGWISRHPKLRIATFAQHHVDSMEDLERSAVDHIRSLWPTLEVAECRALLGRFGLSGSLATMPMKLLSGGQKSRVQFAVMAAMRPSLMLFDEVTNHLDMQTIDSLAIALNAFPGGVVLVTHDTRFLSLVANEIWVVRPGKSPQESGTVEVWNGDYDDYKAAIERELEEAGLLAAAKQEAAALALQRLSS</sequence>
<keyword evidence="3" id="KW-0547">Nucleotide-binding</keyword>
<feature type="compositionally biased region" description="Basic residues" evidence="5">
    <location>
        <begin position="1"/>
        <end position="14"/>
    </location>
</feature>
<dbReference type="EMBL" id="AP006491">
    <property type="protein sequence ID" value="BAM80128.1"/>
    <property type="molecule type" value="Genomic_DNA"/>
</dbReference>
<reference evidence="7 8" key="2">
    <citation type="journal article" date="2007" name="BMC Biol.">
        <title>A 100%-complete sequence reveals unusually simple genomic features in the hot-spring red alga Cyanidioschyzon merolae.</title>
        <authorList>
            <person name="Nozaki H."/>
            <person name="Takano H."/>
            <person name="Misumi O."/>
            <person name="Terasawa K."/>
            <person name="Matsuzaki M."/>
            <person name="Maruyama S."/>
            <person name="Nishida K."/>
            <person name="Yagisawa F."/>
            <person name="Yoshida Y."/>
            <person name="Fujiwara T."/>
            <person name="Takio S."/>
            <person name="Tamura K."/>
            <person name="Chung S.J."/>
            <person name="Nakamura S."/>
            <person name="Kuroiwa H."/>
            <person name="Tanaka K."/>
            <person name="Sato N."/>
            <person name="Kuroiwa T."/>
        </authorList>
    </citation>
    <scope>NUCLEOTIDE SEQUENCE [LARGE SCALE GENOMIC DNA]</scope>
    <source>
        <strain evidence="7 8">10D</strain>
    </source>
</reference>
<dbReference type="FunFam" id="3.40.50.300:FF:000104">
    <property type="entry name" value="ATP-binding cassette sub-family F member 3"/>
    <property type="match status" value="1"/>
</dbReference>
<dbReference type="Proteomes" id="UP000007014">
    <property type="component" value="Chromosome 9"/>
</dbReference>
<dbReference type="SUPFAM" id="SSF52540">
    <property type="entry name" value="P-loop containing nucleoside triphosphate hydrolases"/>
    <property type="match status" value="2"/>
</dbReference>
<evidence type="ECO:0000256" key="3">
    <source>
        <dbReference type="ARBA" id="ARBA00022741"/>
    </source>
</evidence>
<dbReference type="PANTHER" id="PTHR19211">
    <property type="entry name" value="ATP-BINDING TRANSPORT PROTEIN-RELATED"/>
    <property type="match status" value="1"/>
</dbReference>
<dbReference type="Pfam" id="PF12848">
    <property type="entry name" value="ABC_tran_Xtn"/>
    <property type="match status" value="1"/>
</dbReference>
<dbReference type="eggNOG" id="KOG0927">
    <property type="taxonomic scope" value="Eukaryota"/>
</dbReference>
<feature type="region of interest" description="Disordered" evidence="5">
    <location>
        <begin position="1"/>
        <end position="66"/>
    </location>
</feature>
<keyword evidence="4 7" id="KW-0067">ATP-binding</keyword>
<feature type="domain" description="ABC transporter" evidence="6">
    <location>
        <begin position="398"/>
        <end position="615"/>
    </location>
</feature>
<feature type="domain" description="ABC transporter" evidence="6">
    <location>
        <begin position="86"/>
        <end position="327"/>
    </location>
</feature>
<dbReference type="PROSITE" id="PS00211">
    <property type="entry name" value="ABC_TRANSPORTER_1"/>
    <property type="match status" value="2"/>
</dbReference>
<organism evidence="7 8">
    <name type="scientific">Cyanidioschyzon merolae (strain NIES-3377 / 10D)</name>
    <name type="common">Unicellular red alga</name>
    <dbReference type="NCBI Taxonomy" id="280699"/>
    <lineage>
        <taxon>Eukaryota</taxon>
        <taxon>Rhodophyta</taxon>
        <taxon>Bangiophyceae</taxon>
        <taxon>Cyanidiales</taxon>
        <taxon>Cyanidiaceae</taxon>
        <taxon>Cyanidioschyzon</taxon>
    </lineage>
</organism>
<dbReference type="InterPro" id="IPR003593">
    <property type="entry name" value="AAA+_ATPase"/>
</dbReference>
<dbReference type="AlphaFoldDB" id="M1VH41"/>
<dbReference type="InterPro" id="IPR003439">
    <property type="entry name" value="ABC_transporter-like_ATP-bd"/>
</dbReference>
<evidence type="ECO:0000313" key="8">
    <source>
        <dbReference type="Proteomes" id="UP000007014"/>
    </source>
</evidence>
<evidence type="ECO:0000256" key="2">
    <source>
        <dbReference type="ARBA" id="ARBA00022737"/>
    </source>
</evidence>
<dbReference type="InterPro" id="IPR050611">
    <property type="entry name" value="ABCF"/>
</dbReference>
<dbReference type="InterPro" id="IPR017871">
    <property type="entry name" value="ABC_transporter-like_CS"/>
</dbReference>
<dbReference type="CDD" id="cd03221">
    <property type="entry name" value="ABCF_EF-3"/>
    <property type="match status" value="2"/>
</dbReference>
<keyword evidence="2" id="KW-0677">Repeat</keyword>
<dbReference type="PROSITE" id="PS50893">
    <property type="entry name" value="ABC_TRANSPORTER_2"/>
    <property type="match status" value="2"/>
</dbReference>
<evidence type="ECO:0000313" key="7">
    <source>
        <dbReference type="EMBL" id="BAM80128.1"/>
    </source>
</evidence>
<dbReference type="FunFam" id="3.40.50.300:FF:000011">
    <property type="entry name" value="Putative ABC transporter ATP-binding component"/>
    <property type="match status" value="1"/>
</dbReference>
<name>M1VH41_CYAM1</name>
<protein>
    <recommendedName>
        <fullName evidence="1">Probable ATP-dependent transporter ycf16</fullName>
    </recommendedName>
</protein>